<reference evidence="2" key="1">
    <citation type="submission" date="2022-05" db="EMBL/GenBank/DDBJ databases">
        <title>The Musa troglodytarum L. genome provides insights into the mechanism of non-climacteric behaviour and enrichment of carotenoids.</title>
        <authorList>
            <person name="Wang J."/>
        </authorList>
    </citation>
    <scope>NUCLEOTIDE SEQUENCE</scope>
    <source>
        <tissue evidence="2">Leaf</tissue>
    </source>
</reference>
<accession>A0A9E7JVC9</accession>
<organism evidence="2 3">
    <name type="scientific">Musa troglodytarum</name>
    <name type="common">fe'i banana</name>
    <dbReference type="NCBI Taxonomy" id="320322"/>
    <lineage>
        <taxon>Eukaryota</taxon>
        <taxon>Viridiplantae</taxon>
        <taxon>Streptophyta</taxon>
        <taxon>Embryophyta</taxon>
        <taxon>Tracheophyta</taxon>
        <taxon>Spermatophyta</taxon>
        <taxon>Magnoliopsida</taxon>
        <taxon>Liliopsida</taxon>
        <taxon>Zingiberales</taxon>
        <taxon>Musaceae</taxon>
        <taxon>Musa</taxon>
    </lineage>
</organism>
<proteinExistence type="predicted"/>
<name>A0A9E7JVC9_9LILI</name>
<evidence type="ECO:0000313" key="2">
    <source>
        <dbReference type="EMBL" id="URD93824.1"/>
    </source>
</evidence>
<gene>
    <name evidence="2" type="ORF">MUK42_34827</name>
</gene>
<dbReference type="Proteomes" id="UP001055439">
    <property type="component" value="Chromosome 3"/>
</dbReference>
<keyword evidence="3" id="KW-1185">Reference proteome</keyword>
<dbReference type="AlphaFoldDB" id="A0A9E7JVC9"/>
<dbReference type="EMBL" id="CP097505">
    <property type="protein sequence ID" value="URD93824.1"/>
    <property type="molecule type" value="Genomic_DNA"/>
</dbReference>
<evidence type="ECO:0000313" key="3">
    <source>
        <dbReference type="Proteomes" id="UP001055439"/>
    </source>
</evidence>
<feature type="region of interest" description="Disordered" evidence="1">
    <location>
        <begin position="19"/>
        <end position="61"/>
    </location>
</feature>
<evidence type="ECO:0000256" key="1">
    <source>
        <dbReference type="SAM" id="MobiDB-lite"/>
    </source>
</evidence>
<sequence length="120" mass="13072">MQTKGSWYSEDVMSFHQTSKTRTRTGCDGQEGTTMAMAIPGGSSVGKGRGESQLGKKKRASVRTPRVVVCLCCDKKAKQTERWANPRSPPFPPTMCACLDLSLPFPHASSLPFSLLCSFL</sequence>
<protein>
    <submittedName>
        <fullName evidence="2">Uncharacterized protein</fullName>
    </submittedName>
</protein>